<dbReference type="Pfam" id="PF23286">
    <property type="entry name" value="LRR_13"/>
    <property type="match status" value="1"/>
</dbReference>
<feature type="region of interest" description="Disordered" evidence="2">
    <location>
        <begin position="483"/>
        <end position="503"/>
    </location>
</feature>
<organism evidence="4 5">
    <name type="scientific">Arachis hypogaea</name>
    <name type="common">Peanut</name>
    <dbReference type="NCBI Taxonomy" id="3818"/>
    <lineage>
        <taxon>Eukaryota</taxon>
        <taxon>Viridiplantae</taxon>
        <taxon>Streptophyta</taxon>
        <taxon>Embryophyta</taxon>
        <taxon>Tracheophyta</taxon>
        <taxon>Spermatophyta</taxon>
        <taxon>Magnoliopsida</taxon>
        <taxon>eudicotyledons</taxon>
        <taxon>Gunneridae</taxon>
        <taxon>Pentapetalae</taxon>
        <taxon>rosids</taxon>
        <taxon>fabids</taxon>
        <taxon>Fabales</taxon>
        <taxon>Fabaceae</taxon>
        <taxon>Papilionoideae</taxon>
        <taxon>50 kb inversion clade</taxon>
        <taxon>dalbergioids sensu lato</taxon>
        <taxon>Dalbergieae</taxon>
        <taxon>Pterocarpus clade</taxon>
        <taxon>Arachis</taxon>
    </lineage>
</organism>
<evidence type="ECO:0000256" key="2">
    <source>
        <dbReference type="SAM" id="MobiDB-lite"/>
    </source>
</evidence>
<dbReference type="PANTHER" id="PTHR47186">
    <property type="entry name" value="LEUCINE-RICH REPEAT-CONTAINING PROTEIN 57"/>
    <property type="match status" value="1"/>
</dbReference>
<reference evidence="4 5" key="1">
    <citation type="submission" date="2019-01" db="EMBL/GenBank/DDBJ databases">
        <title>Sequencing of cultivated peanut Arachis hypogaea provides insights into genome evolution and oil improvement.</title>
        <authorList>
            <person name="Chen X."/>
        </authorList>
    </citation>
    <scope>NUCLEOTIDE SEQUENCE [LARGE SCALE GENOMIC DNA]</scope>
    <source>
        <strain evidence="5">cv. Fuhuasheng</strain>
        <tissue evidence="4">Leaves</tissue>
    </source>
</reference>
<dbReference type="AlphaFoldDB" id="A0A445CYP0"/>
<keyword evidence="1" id="KW-0611">Plant defense</keyword>
<dbReference type="InterPro" id="IPR058546">
    <property type="entry name" value="RPS4B/Roq1-like_LRR"/>
</dbReference>
<dbReference type="InterPro" id="IPR032675">
    <property type="entry name" value="LRR_dom_sf"/>
</dbReference>
<accession>A0A445CYP0</accession>
<dbReference type="STRING" id="3818.A0A445CYP0"/>
<evidence type="ECO:0000256" key="1">
    <source>
        <dbReference type="ARBA" id="ARBA00022821"/>
    </source>
</evidence>
<dbReference type="Gene3D" id="3.80.10.10">
    <property type="entry name" value="Ribonuclease Inhibitor"/>
    <property type="match status" value="1"/>
</dbReference>
<proteinExistence type="predicted"/>
<name>A0A445CYP0_ARAHY</name>
<protein>
    <recommendedName>
        <fullName evidence="3">Disease resistance protein RPS4B/Roq1-like leucine-rich repeats domain-containing protein</fullName>
    </recommendedName>
</protein>
<dbReference type="EMBL" id="SDMP01000005">
    <property type="protein sequence ID" value="RYR56025.1"/>
    <property type="molecule type" value="Genomic_DNA"/>
</dbReference>
<evidence type="ECO:0000313" key="4">
    <source>
        <dbReference type="EMBL" id="RYR56025.1"/>
    </source>
</evidence>
<comment type="caution">
    <text evidence="4">The sequence shown here is derived from an EMBL/GenBank/DDBJ whole genome shotgun (WGS) entry which is preliminary data.</text>
</comment>
<feature type="domain" description="Disease resistance protein RPS4B/Roq1-like leucine-rich repeats" evidence="3">
    <location>
        <begin position="112"/>
        <end position="211"/>
    </location>
</feature>
<gene>
    <name evidence="4" type="ORF">Ahy_A05g021836</name>
</gene>
<dbReference type="Proteomes" id="UP000289738">
    <property type="component" value="Chromosome A05"/>
</dbReference>
<sequence length="551" mass="62764">MIQGSDRVEVIILHSSKRRVNWNGKAFKKMRNLKVLIFWDNFNSLSFMDFGECEFLTEVPDLSGVPNLGALCLDNCRNLVKVHRSVGFLEKLILLSVQGCTKLRTLVDEINLPSLETLDLSGCTSLVCFPEIVATMENIRVIYLDSTAIYDLPLTMFNLVSLERLYLRNCRDLKSLQGCIRLLPKLEVVIFPKQRGFRLNSVVHGFEQKISSEFMIHHGPRPLVPWEACCTVSSDSNLIQSSHHWRRHISPEEERGAGSEGASSVSFRYRRKLPGVIGALFTTETTDIDTFGSVLEFRVLVLVNRSYMFSSSSVYVISETRRTQPLLVNVILRTLQGHGERYVFRSESESENEWNLVQIVGEMYFHRPCTEGEGKNTAVGAVMKRSSLVFDTEYCCMEDIQYSNGDTCESDALPGVTYIDSLTKESNLREQLYILYKPPYVGRTRILCELSSRHRSNSDVQCHRRSRDADSCKSRMFGRMRNDGGSSVEGVDARRRSTTVSVSRNRGYTSRKNRVVGCRLLRTRQGNREREFFCGTNNFGSRVTVGDEELM</sequence>
<dbReference type="SUPFAM" id="SSF52058">
    <property type="entry name" value="L domain-like"/>
    <property type="match status" value="1"/>
</dbReference>
<evidence type="ECO:0000259" key="3">
    <source>
        <dbReference type="Pfam" id="PF23286"/>
    </source>
</evidence>
<keyword evidence="5" id="KW-1185">Reference proteome</keyword>
<evidence type="ECO:0000313" key="5">
    <source>
        <dbReference type="Proteomes" id="UP000289738"/>
    </source>
</evidence>
<dbReference type="PANTHER" id="PTHR47186:SF3">
    <property type="entry name" value="OS09G0267800 PROTEIN"/>
    <property type="match status" value="1"/>
</dbReference>